<accession>A0A8S5PYI8</accession>
<dbReference type="EMBL" id="BK015544">
    <property type="protein sequence ID" value="DAE12102.1"/>
    <property type="molecule type" value="Genomic_DNA"/>
</dbReference>
<reference evidence="2" key="1">
    <citation type="journal article" date="2021" name="Proc. Natl. Acad. Sci. U.S.A.">
        <title>A Catalog of Tens of Thousands of Viruses from Human Metagenomes Reveals Hidden Associations with Chronic Diseases.</title>
        <authorList>
            <person name="Tisza M.J."/>
            <person name="Buck C.B."/>
        </authorList>
    </citation>
    <scope>NUCLEOTIDE SEQUENCE</scope>
    <source>
        <strain evidence="2">CtMOb8</strain>
    </source>
</reference>
<feature type="domain" description="BT4734-like N-terminal" evidence="1">
    <location>
        <begin position="100"/>
        <end position="200"/>
    </location>
</feature>
<proteinExistence type="predicted"/>
<evidence type="ECO:0000313" key="2">
    <source>
        <dbReference type="EMBL" id="DAE12102.1"/>
    </source>
</evidence>
<evidence type="ECO:0000259" key="1">
    <source>
        <dbReference type="Pfam" id="PF08800"/>
    </source>
</evidence>
<dbReference type="InterPro" id="IPR014907">
    <property type="entry name" value="BT4734-like_N"/>
</dbReference>
<name>A0A8S5PYI8_9CAUD</name>
<sequence length="368" mass="42530">MFDEICSVYRESTDAEGRFVDRETGECIQQMTIREFCLTDRWKPYVQRLRAMRQELGSKAKKMPEYIETKKMLPGATLSGLFALYEDDSLTHPGQRVMVSRRESHLKQHTGWLAIDIDLADNCRLSNFENILMVLRHRPEVGLLMRSCSGSGYFGLVRLAYPDRHKQQFRALLQEYAAIGISLDKACSNIGRVRFASWDDPEHIYINERVVPYKGVDDLVAISPLPKRVFDNQKQYGDSSLDRQPRQSGGWMNDTPDIVLRKARVLVRKIEERGVNICGGHGDYIVWLKCGMSLYCIDSIEGYDMWKRVSRFRPLDVNHGHRESDFVSPWRSFGSYKGDNPVTVNTFFKLCKANNVTLSREDMREIYG</sequence>
<organism evidence="2">
    <name type="scientific">Siphoviridae sp. ctMOb8</name>
    <dbReference type="NCBI Taxonomy" id="2825460"/>
    <lineage>
        <taxon>Viruses</taxon>
        <taxon>Duplodnaviria</taxon>
        <taxon>Heunggongvirae</taxon>
        <taxon>Uroviricota</taxon>
        <taxon>Caudoviricetes</taxon>
    </lineage>
</organism>
<protein>
    <submittedName>
        <fullName evidence="2">VirE-like protein</fullName>
    </submittedName>
</protein>
<dbReference type="Pfam" id="PF08800">
    <property type="entry name" value="BT4734-like_N"/>
    <property type="match status" value="1"/>
</dbReference>